<name>A0A3M7PUB3_BRAPC</name>
<accession>A0A3M7PUB3</accession>
<dbReference type="AlphaFoldDB" id="A0A3M7PUB3"/>
<dbReference type="Proteomes" id="UP000276133">
    <property type="component" value="Unassembled WGS sequence"/>
</dbReference>
<sequence length="64" mass="6574">MLNELSFLAGGSLGGGVVAGDEAVDLGDSFTLADVIGDSIDDECCELFMVSSANMLLDDICTQI</sequence>
<gene>
    <name evidence="1" type="ORF">BpHYR1_042034</name>
</gene>
<comment type="caution">
    <text evidence="1">The sequence shown here is derived from an EMBL/GenBank/DDBJ whole genome shotgun (WGS) entry which is preliminary data.</text>
</comment>
<organism evidence="1 2">
    <name type="scientific">Brachionus plicatilis</name>
    <name type="common">Marine rotifer</name>
    <name type="synonym">Brachionus muelleri</name>
    <dbReference type="NCBI Taxonomy" id="10195"/>
    <lineage>
        <taxon>Eukaryota</taxon>
        <taxon>Metazoa</taxon>
        <taxon>Spiralia</taxon>
        <taxon>Gnathifera</taxon>
        <taxon>Rotifera</taxon>
        <taxon>Eurotatoria</taxon>
        <taxon>Monogononta</taxon>
        <taxon>Pseudotrocha</taxon>
        <taxon>Ploima</taxon>
        <taxon>Brachionidae</taxon>
        <taxon>Brachionus</taxon>
    </lineage>
</organism>
<evidence type="ECO:0000313" key="1">
    <source>
        <dbReference type="EMBL" id="RNA02331.1"/>
    </source>
</evidence>
<evidence type="ECO:0000313" key="2">
    <source>
        <dbReference type="Proteomes" id="UP000276133"/>
    </source>
</evidence>
<dbReference type="EMBL" id="REGN01008920">
    <property type="protein sequence ID" value="RNA02331.1"/>
    <property type="molecule type" value="Genomic_DNA"/>
</dbReference>
<proteinExistence type="predicted"/>
<reference evidence="1 2" key="1">
    <citation type="journal article" date="2018" name="Sci. Rep.">
        <title>Genomic signatures of local adaptation to the degree of environmental predictability in rotifers.</title>
        <authorList>
            <person name="Franch-Gras L."/>
            <person name="Hahn C."/>
            <person name="Garcia-Roger E.M."/>
            <person name="Carmona M.J."/>
            <person name="Serra M."/>
            <person name="Gomez A."/>
        </authorList>
    </citation>
    <scope>NUCLEOTIDE SEQUENCE [LARGE SCALE GENOMIC DNA]</scope>
    <source>
        <strain evidence="1">HYR1</strain>
    </source>
</reference>
<protein>
    <submittedName>
        <fullName evidence="1">Uncharacterized protein</fullName>
    </submittedName>
</protein>
<keyword evidence="2" id="KW-1185">Reference proteome</keyword>